<gene>
    <name evidence="7" type="ORF">JOF35_002045</name>
</gene>
<dbReference type="EMBL" id="JAURUE010000001">
    <property type="protein sequence ID" value="MDP9609768.1"/>
    <property type="molecule type" value="Genomic_DNA"/>
</dbReference>
<evidence type="ECO:0000256" key="5">
    <source>
        <dbReference type="SAM" id="MobiDB-lite"/>
    </source>
</evidence>
<dbReference type="SMART" id="SM00825">
    <property type="entry name" value="PKS_KS"/>
    <property type="match status" value="1"/>
</dbReference>
<dbReference type="Pfam" id="PF02801">
    <property type="entry name" value="Ketoacyl-synt_C"/>
    <property type="match status" value="1"/>
</dbReference>
<dbReference type="InterPro" id="IPR016039">
    <property type="entry name" value="Thiolase-like"/>
</dbReference>
<dbReference type="PROSITE" id="PS00606">
    <property type="entry name" value="KS3_1"/>
    <property type="match status" value="1"/>
</dbReference>
<accession>A0ABT9KMX2</accession>
<dbReference type="PANTHER" id="PTHR11712">
    <property type="entry name" value="POLYKETIDE SYNTHASE-RELATED"/>
    <property type="match status" value="1"/>
</dbReference>
<feature type="region of interest" description="Disordered" evidence="5">
    <location>
        <begin position="85"/>
        <end position="135"/>
    </location>
</feature>
<dbReference type="Proteomes" id="UP001234880">
    <property type="component" value="Unassembled WGS sequence"/>
</dbReference>
<comment type="similarity">
    <text evidence="1 4">Belongs to the thiolase-like superfamily. Beta-ketoacyl-ACP synthases family.</text>
</comment>
<keyword evidence="3 7" id="KW-0012">Acyltransferase</keyword>
<dbReference type="InterPro" id="IPR014030">
    <property type="entry name" value="Ketoacyl_synth_N"/>
</dbReference>
<evidence type="ECO:0000256" key="3">
    <source>
        <dbReference type="ARBA" id="ARBA00023315"/>
    </source>
</evidence>
<evidence type="ECO:0000259" key="6">
    <source>
        <dbReference type="PROSITE" id="PS52004"/>
    </source>
</evidence>
<comment type="caution">
    <text evidence="7">The sequence shown here is derived from an EMBL/GenBank/DDBJ whole genome shotgun (WGS) entry which is preliminary data.</text>
</comment>
<evidence type="ECO:0000313" key="7">
    <source>
        <dbReference type="EMBL" id="MDP9609768.1"/>
    </source>
</evidence>
<dbReference type="GO" id="GO:0004315">
    <property type="term" value="F:3-oxoacyl-[acyl-carrier-protein] synthase activity"/>
    <property type="evidence" value="ECO:0007669"/>
    <property type="project" value="UniProtKB-EC"/>
</dbReference>
<dbReference type="PANTHER" id="PTHR11712:SF347">
    <property type="entry name" value="BETA KETOACYL-ACYL CARRIER PROTEIN SYNTHASE"/>
    <property type="match status" value="1"/>
</dbReference>
<dbReference type="InterPro" id="IPR000794">
    <property type="entry name" value="Beta-ketoacyl_synthase"/>
</dbReference>
<keyword evidence="8" id="KW-1185">Reference proteome</keyword>
<protein>
    <submittedName>
        <fullName evidence="7">3-oxoacyl-[acyl-carrier-protein] synthase II</fullName>
        <ecNumber evidence="7">2.3.1.179</ecNumber>
    </submittedName>
</protein>
<evidence type="ECO:0000256" key="2">
    <source>
        <dbReference type="ARBA" id="ARBA00022679"/>
    </source>
</evidence>
<dbReference type="InterPro" id="IPR018201">
    <property type="entry name" value="Ketoacyl_synth_AS"/>
</dbReference>
<dbReference type="EC" id="2.3.1.179" evidence="7"/>
<sequence length="438" mass="44336">MDDVLVTGLGALSPLGAGTDAFWRGMHAADTAPLRVPDPLAHMDHPLMYLVPEADVPDGPEEQDGLPLGRGSRFALAAAREAVLDAGLAGPPAPDTGRDRGRGAAQDTGQGTERDTRQDAGPDAPRAGLDPRVGLDPRRVAVALSSGMGDTDLHEGWWTGQAPASGRWAPTFPVASVVGGWFGAQGVNTCVSNACAASGYALSVAADLIRSGEADVVIAGGAEAYSRVALGCFNRLGAIDPERCRPFSAERRGTVFGEGAAVLVLESAAHARARGARTVYGRLAGAGWSCDAYHATAPEPSGAQIERAMREALREAGAGGGSGPGGLGFVMPHGTGTELNDVVESRVLGALAPRTPLYSVKALIGHTGGAAGAFAALAAALVLHHKTLPPNVPIGEPDPECAVPLPSGSAPMTGGYGLVNAYAFGGNNISLVFGEAAA</sequence>
<dbReference type="Gene3D" id="3.40.47.10">
    <property type="match status" value="1"/>
</dbReference>
<keyword evidence="2 4" id="KW-0808">Transferase</keyword>
<proteinExistence type="inferred from homology"/>
<feature type="domain" description="Ketosynthase family 3 (KS3)" evidence="6">
    <location>
        <begin position="1"/>
        <end position="435"/>
    </location>
</feature>
<dbReference type="SUPFAM" id="SSF53901">
    <property type="entry name" value="Thiolase-like"/>
    <property type="match status" value="3"/>
</dbReference>
<dbReference type="InterPro" id="IPR014031">
    <property type="entry name" value="Ketoacyl_synth_C"/>
</dbReference>
<dbReference type="Pfam" id="PF00109">
    <property type="entry name" value="ketoacyl-synt"/>
    <property type="match status" value="1"/>
</dbReference>
<dbReference type="PROSITE" id="PS52004">
    <property type="entry name" value="KS3_2"/>
    <property type="match status" value="1"/>
</dbReference>
<organism evidence="7 8">
    <name type="scientific">Streptomyces demainii</name>
    <dbReference type="NCBI Taxonomy" id="588122"/>
    <lineage>
        <taxon>Bacteria</taxon>
        <taxon>Bacillati</taxon>
        <taxon>Actinomycetota</taxon>
        <taxon>Actinomycetes</taxon>
        <taxon>Kitasatosporales</taxon>
        <taxon>Streptomycetaceae</taxon>
        <taxon>Streptomyces</taxon>
    </lineage>
</organism>
<evidence type="ECO:0000313" key="8">
    <source>
        <dbReference type="Proteomes" id="UP001234880"/>
    </source>
</evidence>
<dbReference type="InterPro" id="IPR020841">
    <property type="entry name" value="PKS_Beta-ketoAc_synthase_dom"/>
</dbReference>
<name>A0ABT9KMX2_9ACTN</name>
<evidence type="ECO:0000256" key="4">
    <source>
        <dbReference type="RuleBase" id="RU003694"/>
    </source>
</evidence>
<evidence type="ECO:0000256" key="1">
    <source>
        <dbReference type="ARBA" id="ARBA00008467"/>
    </source>
</evidence>
<dbReference type="RefSeq" id="WP_307110426.1">
    <property type="nucleotide sequence ID" value="NZ_JAURUE010000001.1"/>
</dbReference>
<reference evidence="7 8" key="1">
    <citation type="submission" date="2023-07" db="EMBL/GenBank/DDBJ databases">
        <title>Sequencing the genomes of 1000 actinobacteria strains.</title>
        <authorList>
            <person name="Klenk H.-P."/>
        </authorList>
    </citation>
    <scope>NUCLEOTIDE SEQUENCE [LARGE SCALE GENOMIC DNA]</scope>
    <source>
        <strain evidence="7 8">DSM 41600</strain>
    </source>
</reference>